<dbReference type="PANTHER" id="PTHR35513">
    <property type="entry name" value="OS02G0158600 PROTEIN"/>
    <property type="match status" value="1"/>
</dbReference>
<protein>
    <recommendedName>
        <fullName evidence="1">C2HC zinc finger plants domain-containing protein</fullName>
    </recommendedName>
</protein>
<comment type="caution">
    <text evidence="2">The sequence shown here is derived from an EMBL/GenBank/DDBJ whole genome shotgun (WGS) entry which is preliminary data.</text>
</comment>
<dbReference type="Pfam" id="PF25017">
    <property type="entry name" value="zf-C2HC_3"/>
    <property type="match status" value="1"/>
</dbReference>
<dbReference type="InterPro" id="IPR056971">
    <property type="entry name" value="Znf-C2HC_3"/>
</dbReference>
<keyword evidence="3" id="KW-1185">Reference proteome</keyword>
<name>A0AA38U4G8_9ASTR</name>
<dbReference type="AlphaFoldDB" id="A0AA38U4G8"/>
<evidence type="ECO:0000313" key="2">
    <source>
        <dbReference type="EMBL" id="KAJ9567026.1"/>
    </source>
</evidence>
<organism evidence="2 3">
    <name type="scientific">Centaurea solstitialis</name>
    <name type="common">yellow star-thistle</name>
    <dbReference type="NCBI Taxonomy" id="347529"/>
    <lineage>
        <taxon>Eukaryota</taxon>
        <taxon>Viridiplantae</taxon>
        <taxon>Streptophyta</taxon>
        <taxon>Embryophyta</taxon>
        <taxon>Tracheophyta</taxon>
        <taxon>Spermatophyta</taxon>
        <taxon>Magnoliopsida</taxon>
        <taxon>eudicotyledons</taxon>
        <taxon>Gunneridae</taxon>
        <taxon>Pentapetalae</taxon>
        <taxon>asterids</taxon>
        <taxon>campanulids</taxon>
        <taxon>Asterales</taxon>
        <taxon>Asteraceae</taxon>
        <taxon>Carduoideae</taxon>
        <taxon>Cardueae</taxon>
        <taxon>Centaureinae</taxon>
        <taxon>Centaurea</taxon>
    </lineage>
</organism>
<reference evidence="2" key="1">
    <citation type="submission" date="2023-03" db="EMBL/GenBank/DDBJ databases">
        <title>Chromosome-scale reference genome and RAD-based genetic map of yellow starthistle (Centaurea solstitialis) reveal putative structural variation and QTLs associated with invader traits.</title>
        <authorList>
            <person name="Reatini B."/>
            <person name="Cang F.A."/>
            <person name="Jiang Q."/>
            <person name="Mckibben M.T.W."/>
            <person name="Barker M.S."/>
            <person name="Rieseberg L.H."/>
            <person name="Dlugosch K.M."/>
        </authorList>
    </citation>
    <scope>NUCLEOTIDE SEQUENCE</scope>
    <source>
        <strain evidence="2">CAN-66</strain>
        <tissue evidence="2">Leaf</tissue>
    </source>
</reference>
<evidence type="ECO:0000259" key="1">
    <source>
        <dbReference type="Pfam" id="PF25017"/>
    </source>
</evidence>
<accession>A0AA38U4G8</accession>
<dbReference type="PANTHER" id="PTHR35513:SF1">
    <property type="entry name" value="OS02G0158600 PROTEIN"/>
    <property type="match status" value="1"/>
</dbReference>
<gene>
    <name evidence="2" type="ORF">OSB04_002992</name>
</gene>
<feature type="domain" description="C2HC zinc finger plants" evidence="1">
    <location>
        <begin position="209"/>
        <end position="240"/>
    </location>
</feature>
<proteinExistence type="predicted"/>
<dbReference type="Proteomes" id="UP001172457">
    <property type="component" value="Chromosome 1"/>
</dbReference>
<sequence>MKALEAETTPKDCELTKFHTCNIMSHVDEILKGSGSGYLSDHIKVIPKLDKELPSGTYQLLESKLSESYKLLETSGACVYIDFTKTHNNTPRRDRYGNAMDAEMMESSSSSSSEINSSEVTRRLLNLARQLIHQGNPSQALQAVVTALRANGGEAAAFQALNRAKEVYQNKLRETNAANELASLFVECAIAEASKVPESNNPVADASGTSILAETGRKQVIVDAFSDGTSFICLQCGGLIYYGYKNFKRILGFQIQTILQTKRGIGMDLKSKSSQTHSIPANQTNPNRISNALMVMEALMDFHHKEHIGLPSAMSVIN</sequence>
<evidence type="ECO:0000313" key="3">
    <source>
        <dbReference type="Proteomes" id="UP001172457"/>
    </source>
</evidence>
<dbReference type="EMBL" id="JARYMX010000001">
    <property type="protein sequence ID" value="KAJ9567026.1"/>
    <property type="molecule type" value="Genomic_DNA"/>
</dbReference>